<gene>
    <name evidence="1" type="ORF">BYL167_LOCUS60253</name>
    <name evidence="3" type="ORF">GIL414_LOCUS70002</name>
    <name evidence="2" type="ORF">SMN809_LOCUS68100</name>
</gene>
<evidence type="ECO:0000313" key="3">
    <source>
        <dbReference type="EMBL" id="CAF5183074.1"/>
    </source>
</evidence>
<reference evidence="1" key="1">
    <citation type="submission" date="2021-02" db="EMBL/GenBank/DDBJ databases">
        <authorList>
            <person name="Nowell W R."/>
        </authorList>
    </citation>
    <scope>NUCLEOTIDE SEQUENCE</scope>
</reference>
<dbReference type="EMBL" id="CAJOBI010316706">
    <property type="protein sequence ID" value="CAF5178193.1"/>
    <property type="molecule type" value="Genomic_DNA"/>
</dbReference>
<evidence type="ECO:0000313" key="2">
    <source>
        <dbReference type="EMBL" id="CAF5178193.1"/>
    </source>
</evidence>
<dbReference type="Proteomes" id="UP000676336">
    <property type="component" value="Unassembled WGS sequence"/>
</dbReference>
<dbReference type="Proteomes" id="UP000681967">
    <property type="component" value="Unassembled WGS sequence"/>
</dbReference>
<comment type="caution">
    <text evidence="1">The sequence shown here is derived from an EMBL/GenBank/DDBJ whole genome shotgun (WGS) entry which is preliminary data.</text>
</comment>
<feature type="non-terminal residue" evidence="1">
    <location>
        <position position="1"/>
    </location>
</feature>
<proteinExistence type="predicted"/>
<sequence>MFCSILEGLKKATSGEVDACHDRDGVLNCFKYKNSDVVAMREITSDFGFNPVLPPPLCTLFEYFSKPEYGIHQMNQ</sequence>
<dbReference type="EMBL" id="CAJOBJ010331301">
    <property type="protein sequence ID" value="CAF5183074.1"/>
    <property type="molecule type" value="Genomic_DNA"/>
</dbReference>
<dbReference type="AlphaFoldDB" id="A0A8S3EL39"/>
<dbReference type="Proteomes" id="UP000681720">
    <property type="component" value="Unassembled WGS sequence"/>
</dbReference>
<accession>A0A8S3EL39</accession>
<organism evidence="1 4">
    <name type="scientific">Rotaria magnacalcarata</name>
    <dbReference type="NCBI Taxonomy" id="392030"/>
    <lineage>
        <taxon>Eukaryota</taxon>
        <taxon>Metazoa</taxon>
        <taxon>Spiralia</taxon>
        <taxon>Gnathifera</taxon>
        <taxon>Rotifera</taxon>
        <taxon>Eurotatoria</taxon>
        <taxon>Bdelloidea</taxon>
        <taxon>Philodinida</taxon>
        <taxon>Philodinidae</taxon>
        <taxon>Rotaria</taxon>
    </lineage>
</organism>
<dbReference type="EMBL" id="CAJOBH010230168">
    <property type="protein sequence ID" value="CAF5068526.1"/>
    <property type="molecule type" value="Genomic_DNA"/>
</dbReference>
<evidence type="ECO:0000313" key="1">
    <source>
        <dbReference type="EMBL" id="CAF5068526.1"/>
    </source>
</evidence>
<name>A0A8S3EL39_9BILA</name>
<evidence type="ECO:0000313" key="4">
    <source>
        <dbReference type="Proteomes" id="UP000681967"/>
    </source>
</evidence>
<protein>
    <submittedName>
        <fullName evidence="1">Uncharacterized protein</fullName>
    </submittedName>
</protein>